<dbReference type="RefSeq" id="YP_009863779.1">
    <property type="nucleotide sequence ID" value="NC_049013.1"/>
</dbReference>
<evidence type="ECO:0000256" key="1">
    <source>
        <dbReference type="SAM" id="Phobius"/>
    </source>
</evidence>
<feature type="transmembrane region" description="Helical" evidence="1">
    <location>
        <begin position="6"/>
        <end position="25"/>
    </location>
</feature>
<reference evidence="2" key="1">
    <citation type="submission" date="2020-04" db="EMBL/GenBank/DDBJ databases">
        <authorList>
            <person name="Hulatt C.J."/>
            <person name="Posewitz M.C."/>
        </authorList>
    </citation>
    <scope>NUCLEOTIDE SEQUENCE</scope>
    <source>
        <strain evidence="2">NIVA-4/92</strain>
    </source>
</reference>
<keyword evidence="1" id="KW-0812">Transmembrane</keyword>
<dbReference type="GeneID" id="55752453"/>
<keyword evidence="2" id="KW-0934">Plastid</keyword>
<name>A0A7D3U467_9EUKA</name>
<sequence>MDTFITYLFLLAGLAIFITGIYYGLRSIKLI</sequence>
<proteinExistence type="predicted"/>
<keyword evidence="1" id="KW-0472">Membrane</keyword>
<protein>
    <submittedName>
        <fullName evidence="2">Cytochrome b6-f complex subunit 6</fullName>
    </submittedName>
</protein>
<keyword evidence="1" id="KW-1133">Transmembrane helix</keyword>
<dbReference type="EMBL" id="MT364382">
    <property type="protein sequence ID" value="QKE31110.1"/>
    <property type="molecule type" value="Genomic_DNA"/>
</dbReference>
<dbReference type="AlphaFoldDB" id="A0A7D3U467"/>
<accession>A0A7D3U467</accession>
<evidence type="ECO:0000313" key="2">
    <source>
        <dbReference type="EMBL" id="QKE31110.1"/>
    </source>
</evidence>
<gene>
    <name evidence="2" type="primary">petL</name>
</gene>
<organism evidence="2">
    <name type="scientific">Pavlova sp. NIVA-4/92</name>
    <dbReference type="NCBI Taxonomy" id="2686093"/>
    <lineage>
        <taxon>Eukaryota</taxon>
        <taxon>Haptista</taxon>
        <taxon>Haptophyta</taxon>
        <taxon>Pavlovophyceae</taxon>
        <taxon>Pavlovales</taxon>
        <taxon>Pavlovaceae</taxon>
        <taxon>Pavlova</taxon>
    </lineage>
</organism>
<geneLocation type="plastid" evidence="2"/>